<evidence type="ECO:0000256" key="1">
    <source>
        <dbReference type="ARBA" id="ARBA00023015"/>
    </source>
</evidence>
<dbReference type="Gene3D" id="1.10.565.10">
    <property type="entry name" value="Retinoid X Receptor"/>
    <property type="match status" value="1"/>
</dbReference>
<reference evidence="4 5" key="1">
    <citation type="submission" date="2024-04" db="EMBL/GenBank/DDBJ databases">
        <authorList>
            <person name="Rising A."/>
            <person name="Reimegard J."/>
            <person name="Sonavane S."/>
            <person name="Akerstrom W."/>
            <person name="Nylinder S."/>
            <person name="Hedman E."/>
            <person name="Kallberg Y."/>
        </authorList>
    </citation>
    <scope>NUCLEOTIDE SEQUENCE [LARGE SCALE GENOMIC DNA]</scope>
</reference>
<comment type="caution">
    <text evidence="4">The sequence shown here is derived from an EMBL/GenBank/DDBJ whole genome shotgun (WGS) entry which is preliminary data.</text>
</comment>
<protein>
    <recommendedName>
        <fullName evidence="6">NR LBD domain-containing protein</fullName>
    </recommendedName>
</protein>
<dbReference type="SUPFAM" id="SSF48508">
    <property type="entry name" value="Nuclear receptor ligand-binding domain"/>
    <property type="match status" value="1"/>
</dbReference>
<evidence type="ECO:0000256" key="2">
    <source>
        <dbReference type="ARBA" id="ARBA00023163"/>
    </source>
</evidence>
<evidence type="ECO:0000313" key="5">
    <source>
        <dbReference type="Proteomes" id="UP001497382"/>
    </source>
</evidence>
<accession>A0AAV2BEH8</accession>
<proteinExistence type="predicted"/>
<feature type="non-terminal residue" evidence="4">
    <location>
        <position position="89"/>
    </location>
</feature>
<dbReference type="Proteomes" id="UP001497382">
    <property type="component" value="Unassembled WGS sequence"/>
</dbReference>
<evidence type="ECO:0000313" key="4">
    <source>
        <dbReference type="EMBL" id="CAL1294566.1"/>
    </source>
</evidence>
<evidence type="ECO:0000256" key="3">
    <source>
        <dbReference type="ARBA" id="ARBA00023170"/>
    </source>
</evidence>
<gene>
    <name evidence="4" type="ORF">LARSCL_LOCUS18781</name>
</gene>
<keyword evidence="2" id="KW-0804">Transcription</keyword>
<dbReference type="AlphaFoldDB" id="A0AAV2BEH8"/>
<name>A0AAV2BEH8_9ARAC</name>
<dbReference type="InterPro" id="IPR035500">
    <property type="entry name" value="NHR-like_dom_sf"/>
</dbReference>
<sequence length="89" mass="10281">MEQQYMIRNLVLMQEVFESFYEIKLGAMTPFPSKDDPMYRVKSLLHIVETTALVHRLVVDFCKGVPGFDTISPEDQIILRKSGPVYSNQ</sequence>
<organism evidence="4 5">
    <name type="scientific">Larinioides sclopetarius</name>
    <dbReference type="NCBI Taxonomy" id="280406"/>
    <lineage>
        <taxon>Eukaryota</taxon>
        <taxon>Metazoa</taxon>
        <taxon>Ecdysozoa</taxon>
        <taxon>Arthropoda</taxon>
        <taxon>Chelicerata</taxon>
        <taxon>Arachnida</taxon>
        <taxon>Araneae</taxon>
        <taxon>Araneomorphae</taxon>
        <taxon>Entelegynae</taxon>
        <taxon>Araneoidea</taxon>
        <taxon>Araneidae</taxon>
        <taxon>Larinioides</taxon>
    </lineage>
</organism>
<keyword evidence="1" id="KW-0805">Transcription regulation</keyword>
<dbReference type="EMBL" id="CAXIEN010000349">
    <property type="protein sequence ID" value="CAL1294566.1"/>
    <property type="molecule type" value="Genomic_DNA"/>
</dbReference>
<keyword evidence="5" id="KW-1185">Reference proteome</keyword>
<keyword evidence="3" id="KW-0675">Receptor</keyword>
<evidence type="ECO:0008006" key="6">
    <source>
        <dbReference type="Google" id="ProtNLM"/>
    </source>
</evidence>